<evidence type="ECO:0000256" key="3">
    <source>
        <dbReference type="ARBA" id="ARBA00023163"/>
    </source>
</evidence>
<dbReference type="SMART" id="SM00421">
    <property type="entry name" value="HTH_LUXR"/>
    <property type="match status" value="1"/>
</dbReference>
<dbReference type="Pfam" id="PF00196">
    <property type="entry name" value="GerE"/>
    <property type="match status" value="1"/>
</dbReference>
<dbReference type="InterPro" id="IPR027417">
    <property type="entry name" value="P-loop_NTPase"/>
</dbReference>
<sequence length="831" mass="94773">MLKIVNFMILLNGGNNMQNNSIIYIPRINKELTNIGRHPLTIITAPMGYGKSTAVKQFLSGSGLRHIWISLNEASMDTGYFWRVLTTRLTGVNEELGKTLDGLGFPLDNMQRSRIIDLLKKFSPPEDFVLVLDDYQYAENDLLTNFLISIVKYCIPNCHLVIISRYLLKYDIKELSAKNLVCTIDQKTLKFSNEDIKKYFINMSMYISKDEISHIQNLTGGWAAALYLFYRGLTYGMPLENITEINELLKKALYDSYDMKTRQVLCSLSVLDDFTSEMAAYSTGIENIGKDIERLSSENAFINFDLTIKKYTIHSVFRSFLYKEAVNSEINIQEIYRRAGLWHIGRNNINHGFYYLFKGEDFDTMLKELEKPALYVRSSDRPMMFHYFEHIPADHFNNHPIAYLKFILMFIITGDKKKGASLLNNFEEELPNRNYSNNDLIEIKAAIHLIRVFLSFNDLDTMIYHTDEVLKLLDGKASVISSFQGPFSFGSPHLSYIYYKEPGTYKKISETPLEKYARASGGAGVGSESLCAAEYCLETGDLSNAEIFAIKSLYEAKSRHQTSMAVCAAFTLARIYIIENRYSEAISMLGNLGHDVSSNIESILLNTYDLCLGYIYACTGEYEKIPKWIREGDMTINSLLMQGAVFSYVVYGKSLILSENWSKAEALCETFTNYFGIFNNQLGFLHNYINLSIAAYNRGEMSKAKSWLLKALLIGQEDKIIMPFAENRARLISVLNLVCIDDGLNMEYVSKIIKMCSRYDEIVSNFNKIVLTSREVEVLKLVSKGMSRSEIAEKLIISAATVRTHIQNIYQKLEVNKKSEAIDKAAKLNII</sequence>
<comment type="caution">
    <text evidence="5">The sequence shown here is derived from an EMBL/GenBank/DDBJ whole genome shotgun (WGS) entry which is preliminary data.</text>
</comment>
<proteinExistence type="predicted"/>
<reference evidence="5" key="1">
    <citation type="submission" date="2019-08" db="EMBL/GenBank/DDBJ databases">
        <authorList>
            <person name="Kucharzyk K."/>
            <person name="Murdoch R.W."/>
            <person name="Higgins S."/>
            <person name="Loffler F."/>
        </authorList>
    </citation>
    <scope>NUCLEOTIDE SEQUENCE</scope>
</reference>
<dbReference type="CDD" id="cd06170">
    <property type="entry name" value="LuxR_C_like"/>
    <property type="match status" value="1"/>
</dbReference>
<dbReference type="Pfam" id="PF25873">
    <property type="entry name" value="WHD_MalT"/>
    <property type="match status" value="1"/>
</dbReference>
<dbReference type="PROSITE" id="PS50043">
    <property type="entry name" value="HTH_LUXR_2"/>
    <property type="match status" value="1"/>
</dbReference>
<protein>
    <submittedName>
        <fullName evidence="5">HTH-type transcriptional regulator MalT</fullName>
    </submittedName>
</protein>
<accession>A0A644X084</accession>
<name>A0A644X084_9ZZZZ</name>
<keyword evidence="3" id="KW-0804">Transcription</keyword>
<dbReference type="PRINTS" id="PR00038">
    <property type="entry name" value="HTHLUXR"/>
</dbReference>
<dbReference type="InterPro" id="IPR000792">
    <property type="entry name" value="Tscrpt_reg_LuxR_C"/>
</dbReference>
<dbReference type="InterPro" id="IPR036388">
    <property type="entry name" value="WH-like_DNA-bd_sf"/>
</dbReference>
<keyword evidence="1" id="KW-0805">Transcription regulation</keyword>
<dbReference type="GO" id="GO:0006355">
    <property type="term" value="P:regulation of DNA-templated transcription"/>
    <property type="evidence" value="ECO:0007669"/>
    <property type="project" value="InterPro"/>
</dbReference>
<dbReference type="Gene3D" id="3.40.50.300">
    <property type="entry name" value="P-loop containing nucleotide triphosphate hydrolases"/>
    <property type="match status" value="1"/>
</dbReference>
<evidence type="ECO:0000256" key="1">
    <source>
        <dbReference type="ARBA" id="ARBA00023015"/>
    </source>
</evidence>
<dbReference type="InterPro" id="IPR016032">
    <property type="entry name" value="Sig_transdc_resp-reg_C-effctor"/>
</dbReference>
<dbReference type="InterPro" id="IPR059106">
    <property type="entry name" value="WHD_MalT"/>
</dbReference>
<dbReference type="GO" id="GO:0003677">
    <property type="term" value="F:DNA binding"/>
    <property type="evidence" value="ECO:0007669"/>
    <property type="project" value="UniProtKB-KW"/>
</dbReference>
<dbReference type="SUPFAM" id="SSF46894">
    <property type="entry name" value="C-terminal effector domain of the bipartite response regulators"/>
    <property type="match status" value="1"/>
</dbReference>
<keyword evidence="2" id="KW-0238">DNA-binding</keyword>
<dbReference type="PANTHER" id="PTHR44688">
    <property type="entry name" value="DNA-BINDING TRANSCRIPTIONAL ACTIVATOR DEVR_DOSR"/>
    <property type="match status" value="1"/>
</dbReference>
<evidence type="ECO:0000259" key="4">
    <source>
        <dbReference type="PROSITE" id="PS50043"/>
    </source>
</evidence>
<organism evidence="5">
    <name type="scientific">bioreactor metagenome</name>
    <dbReference type="NCBI Taxonomy" id="1076179"/>
    <lineage>
        <taxon>unclassified sequences</taxon>
        <taxon>metagenomes</taxon>
        <taxon>ecological metagenomes</taxon>
    </lineage>
</organism>
<dbReference type="EMBL" id="VSSQ01001352">
    <property type="protein sequence ID" value="MPM07584.1"/>
    <property type="molecule type" value="Genomic_DNA"/>
</dbReference>
<feature type="domain" description="HTH luxR-type" evidence="4">
    <location>
        <begin position="764"/>
        <end position="829"/>
    </location>
</feature>
<dbReference type="AlphaFoldDB" id="A0A644X084"/>
<dbReference type="Gene3D" id="1.10.10.10">
    <property type="entry name" value="Winged helix-like DNA-binding domain superfamily/Winged helix DNA-binding domain"/>
    <property type="match status" value="1"/>
</dbReference>
<dbReference type="PANTHER" id="PTHR44688:SF16">
    <property type="entry name" value="DNA-BINDING TRANSCRIPTIONAL ACTIVATOR DEVR_DOSR"/>
    <property type="match status" value="1"/>
</dbReference>
<evidence type="ECO:0000313" key="5">
    <source>
        <dbReference type="EMBL" id="MPM07584.1"/>
    </source>
</evidence>
<dbReference type="SUPFAM" id="SSF52540">
    <property type="entry name" value="P-loop containing nucleoside triphosphate hydrolases"/>
    <property type="match status" value="1"/>
</dbReference>
<dbReference type="Gene3D" id="1.25.40.10">
    <property type="entry name" value="Tetratricopeptide repeat domain"/>
    <property type="match status" value="1"/>
</dbReference>
<evidence type="ECO:0000256" key="2">
    <source>
        <dbReference type="ARBA" id="ARBA00023125"/>
    </source>
</evidence>
<dbReference type="InterPro" id="IPR011990">
    <property type="entry name" value="TPR-like_helical_dom_sf"/>
</dbReference>
<gene>
    <name evidence="5" type="primary">malT_9</name>
    <name evidence="5" type="ORF">SDC9_53890</name>
</gene>